<evidence type="ECO:0008006" key="3">
    <source>
        <dbReference type="Google" id="ProtNLM"/>
    </source>
</evidence>
<name>A0A926DAZ5_9FIRM</name>
<dbReference type="InterPro" id="IPR027417">
    <property type="entry name" value="P-loop_NTPase"/>
</dbReference>
<organism evidence="1 2">
    <name type="scientific">Feifania hominis</name>
    <dbReference type="NCBI Taxonomy" id="2763660"/>
    <lineage>
        <taxon>Bacteria</taxon>
        <taxon>Bacillati</taxon>
        <taxon>Bacillota</taxon>
        <taxon>Clostridia</taxon>
        <taxon>Eubacteriales</taxon>
        <taxon>Feifaniaceae</taxon>
        <taxon>Feifania</taxon>
    </lineage>
</organism>
<accession>A0A926DAZ5</accession>
<reference evidence="1" key="1">
    <citation type="submission" date="2020-08" db="EMBL/GenBank/DDBJ databases">
        <title>Genome public.</title>
        <authorList>
            <person name="Liu C."/>
            <person name="Sun Q."/>
        </authorList>
    </citation>
    <scope>NUCLEOTIDE SEQUENCE</scope>
    <source>
        <strain evidence="1">BX7</strain>
    </source>
</reference>
<dbReference type="AlphaFoldDB" id="A0A926DAZ5"/>
<proteinExistence type="predicted"/>
<evidence type="ECO:0000313" key="1">
    <source>
        <dbReference type="EMBL" id="MBC8535675.1"/>
    </source>
</evidence>
<sequence length="360" mass="40428">MTDNRPQTQNYFLGANTPYGFFSYFDHVVDLPNARHLYIIKGGPGTGKSTFMKRVAGALVDSGRQADFIHCCSDPDSLDGIAFPELAVAFVDGTAPHIIEARYPAAIDSLIDFGALIDAQRIAGHRETILGETTAIQNLYHKAFRYIRAARALLDDTYSAAAAALIPDKVESYAAKFAKNNFPKVPYDTGRQTNRFLSAISPDGIIDYFDDFARKSEYLYVVDDQYGLSGILLGLINEHALRAGLSTEVYYCSMDPLCKIEHLYLRELHIGFLTSNPYHPYSGDYFRKVNMLRFLDRDQLAAHKTRIHFNKKAALALLEEAIGTLSNARAHHRTLEELYRGCVDFGELDRLTQTHLRDLL</sequence>
<dbReference type="EMBL" id="JACRSP010000001">
    <property type="protein sequence ID" value="MBC8535675.1"/>
    <property type="molecule type" value="Genomic_DNA"/>
</dbReference>
<gene>
    <name evidence="1" type="ORF">H8695_03090</name>
</gene>
<dbReference type="SUPFAM" id="SSF52540">
    <property type="entry name" value="P-loop containing nucleoside triphosphate hydrolases"/>
    <property type="match status" value="2"/>
</dbReference>
<keyword evidence="2" id="KW-1185">Reference proteome</keyword>
<protein>
    <recommendedName>
        <fullName evidence="3">ATPase</fullName>
    </recommendedName>
</protein>
<dbReference type="RefSeq" id="WP_249299404.1">
    <property type="nucleotide sequence ID" value="NZ_JACRSP010000001.1"/>
</dbReference>
<comment type="caution">
    <text evidence="1">The sequence shown here is derived from an EMBL/GenBank/DDBJ whole genome shotgun (WGS) entry which is preliminary data.</text>
</comment>
<dbReference type="Proteomes" id="UP000620366">
    <property type="component" value="Unassembled WGS sequence"/>
</dbReference>
<evidence type="ECO:0000313" key="2">
    <source>
        <dbReference type="Proteomes" id="UP000620366"/>
    </source>
</evidence>